<dbReference type="AlphaFoldDB" id="A0AAD5REW8"/>
<dbReference type="EMBL" id="JAHQIW010007487">
    <property type="protein sequence ID" value="KAJ1374816.1"/>
    <property type="molecule type" value="Genomic_DNA"/>
</dbReference>
<sequence length="108" mass="12534">MDWVQPLQYHVRHVWMNITKNDTSDQHTGLFPMRKCKRGETVSLTNVKVQWYKTQHDSHVSKRAWLGLWRVLVTSGGQETSSLGFKGKLPSTNQKLYCANDRTSTQKD</sequence>
<name>A0AAD5REW8_PARTN</name>
<proteinExistence type="predicted"/>
<accession>A0AAD5REW8</accession>
<comment type="caution">
    <text evidence="1">The sequence shown here is derived from an EMBL/GenBank/DDBJ whole genome shotgun (WGS) entry which is preliminary data.</text>
</comment>
<dbReference type="Proteomes" id="UP001196413">
    <property type="component" value="Unassembled WGS sequence"/>
</dbReference>
<evidence type="ECO:0000313" key="1">
    <source>
        <dbReference type="EMBL" id="KAJ1374816.1"/>
    </source>
</evidence>
<organism evidence="1 2">
    <name type="scientific">Parelaphostrongylus tenuis</name>
    <name type="common">Meningeal worm</name>
    <dbReference type="NCBI Taxonomy" id="148309"/>
    <lineage>
        <taxon>Eukaryota</taxon>
        <taxon>Metazoa</taxon>
        <taxon>Ecdysozoa</taxon>
        <taxon>Nematoda</taxon>
        <taxon>Chromadorea</taxon>
        <taxon>Rhabditida</taxon>
        <taxon>Rhabditina</taxon>
        <taxon>Rhabditomorpha</taxon>
        <taxon>Strongyloidea</taxon>
        <taxon>Metastrongylidae</taxon>
        <taxon>Parelaphostrongylus</taxon>
    </lineage>
</organism>
<reference evidence="1" key="1">
    <citation type="submission" date="2021-06" db="EMBL/GenBank/DDBJ databases">
        <title>Parelaphostrongylus tenuis whole genome reference sequence.</title>
        <authorList>
            <person name="Garwood T.J."/>
            <person name="Larsen P.A."/>
            <person name="Fountain-Jones N.M."/>
            <person name="Garbe J.R."/>
            <person name="Macchietto M.G."/>
            <person name="Kania S.A."/>
            <person name="Gerhold R.W."/>
            <person name="Richards J.E."/>
            <person name="Wolf T.M."/>
        </authorList>
    </citation>
    <scope>NUCLEOTIDE SEQUENCE</scope>
    <source>
        <strain evidence="1">MNPRO001-30</strain>
        <tissue evidence="1">Meninges</tissue>
    </source>
</reference>
<protein>
    <submittedName>
        <fullName evidence="1">Uncharacterized protein</fullName>
    </submittedName>
</protein>
<gene>
    <name evidence="1" type="ORF">KIN20_037739</name>
</gene>
<evidence type="ECO:0000313" key="2">
    <source>
        <dbReference type="Proteomes" id="UP001196413"/>
    </source>
</evidence>
<keyword evidence="2" id="KW-1185">Reference proteome</keyword>